<dbReference type="SUPFAM" id="SSF88659">
    <property type="entry name" value="Sigma3 and sigma4 domains of RNA polymerase sigma factors"/>
    <property type="match status" value="1"/>
</dbReference>
<dbReference type="RefSeq" id="WP_380705351.1">
    <property type="nucleotide sequence ID" value="NZ_JBHSAP010000015.1"/>
</dbReference>
<keyword evidence="4" id="KW-0238">DNA-binding</keyword>
<keyword evidence="9" id="KW-1185">Reference proteome</keyword>
<evidence type="ECO:0000256" key="3">
    <source>
        <dbReference type="ARBA" id="ARBA00023082"/>
    </source>
</evidence>
<keyword evidence="2" id="KW-0805">Transcription regulation</keyword>
<evidence type="ECO:0000313" key="8">
    <source>
        <dbReference type="EMBL" id="MFC4077541.1"/>
    </source>
</evidence>
<dbReference type="InterPro" id="IPR036388">
    <property type="entry name" value="WH-like_DNA-bd_sf"/>
</dbReference>
<dbReference type="Proteomes" id="UP001595843">
    <property type="component" value="Unassembled WGS sequence"/>
</dbReference>
<dbReference type="PANTHER" id="PTHR43133">
    <property type="entry name" value="RNA POLYMERASE ECF-TYPE SIGMA FACTO"/>
    <property type="match status" value="1"/>
</dbReference>
<feature type="domain" description="RNA polymerase sigma-70 region 2" evidence="6">
    <location>
        <begin position="22"/>
        <end position="87"/>
    </location>
</feature>
<evidence type="ECO:0000259" key="7">
    <source>
        <dbReference type="Pfam" id="PF08281"/>
    </source>
</evidence>
<sequence>MEESVMVEDPSLERETDDFERLFKSHYPMVVRQIMRIISSQSVAEDVAQDVFLQLYHTDRTGIENLPAWLTKTAINTAYNHVRSEKRYRARMEKEAHVASEFLPSSENKWLEQEDILAVRRILSQMNERDRNLLLMKYSGFSYDELAQAIQIKKGSVGSLLSRAKKQFQKLYQRRGDGC</sequence>
<comment type="caution">
    <text evidence="8">The sequence shown here is derived from an EMBL/GenBank/DDBJ whole genome shotgun (WGS) entry which is preliminary data.</text>
</comment>
<dbReference type="InterPro" id="IPR039425">
    <property type="entry name" value="RNA_pol_sigma-70-like"/>
</dbReference>
<dbReference type="NCBIfam" id="TIGR02937">
    <property type="entry name" value="sigma70-ECF"/>
    <property type="match status" value="1"/>
</dbReference>
<dbReference type="InterPro" id="IPR013249">
    <property type="entry name" value="RNA_pol_sigma70_r4_t2"/>
</dbReference>
<dbReference type="Gene3D" id="1.10.1740.10">
    <property type="match status" value="1"/>
</dbReference>
<proteinExistence type="inferred from homology"/>
<dbReference type="InterPro" id="IPR013324">
    <property type="entry name" value="RNA_pol_sigma_r3/r4-like"/>
</dbReference>
<dbReference type="PANTHER" id="PTHR43133:SF8">
    <property type="entry name" value="RNA POLYMERASE SIGMA FACTOR HI_1459-RELATED"/>
    <property type="match status" value="1"/>
</dbReference>
<dbReference type="EMBL" id="JBHSAP010000015">
    <property type="protein sequence ID" value="MFC4077541.1"/>
    <property type="molecule type" value="Genomic_DNA"/>
</dbReference>
<dbReference type="SUPFAM" id="SSF88946">
    <property type="entry name" value="Sigma2 domain of RNA polymerase sigma factors"/>
    <property type="match status" value="1"/>
</dbReference>
<comment type="similarity">
    <text evidence="1">Belongs to the sigma-70 factor family. ECF subfamily.</text>
</comment>
<evidence type="ECO:0000313" key="9">
    <source>
        <dbReference type="Proteomes" id="UP001595843"/>
    </source>
</evidence>
<keyword evidence="5" id="KW-0804">Transcription</keyword>
<gene>
    <name evidence="8" type="ORF">ACFOUO_12105</name>
</gene>
<organism evidence="8 9">
    <name type="scientific">Salinithrix halophila</name>
    <dbReference type="NCBI Taxonomy" id="1485204"/>
    <lineage>
        <taxon>Bacteria</taxon>
        <taxon>Bacillati</taxon>
        <taxon>Bacillota</taxon>
        <taxon>Bacilli</taxon>
        <taxon>Bacillales</taxon>
        <taxon>Thermoactinomycetaceae</taxon>
        <taxon>Salinithrix</taxon>
    </lineage>
</organism>
<dbReference type="Pfam" id="PF04542">
    <property type="entry name" value="Sigma70_r2"/>
    <property type="match status" value="1"/>
</dbReference>
<accession>A0ABV8JF38</accession>
<evidence type="ECO:0000256" key="4">
    <source>
        <dbReference type="ARBA" id="ARBA00023125"/>
    </source>
</evidence>
<protein>
    <submittedName>
        <fullName evidence="8">RNA polymerase sigma factor SigX</fullName>
    </submittedName>
</protein>
<feature type="domain" description="RNA polymerase sigma factor 70 region 4 type 2" evidence="7">
    <location>
        <begin position="117"/>
        <end position="167"/>
    </location>
</feature>
<evidence type="ECO:0000256" key="2">
    <source>
        <dbReference type="ARBA" id="ARBA00023015"/>
    </source>
</evidence>
<dbReference type="Pfam" id="PF08281">
    <property type="entry name" value="Sigma70_r4_2"/>
    <property type="match status" value="1"/>
</dbReference>
<evidence type="ECO:0000259" key="6">
    <source>
        <dbReference type="Pfam" id="PF04542"/>
    </source>
</evidence>
<name>A0ABV8JF38_9BACL</name>
<dbReference type="InterPro" id="IPR014284">
    <property type="entry name" value="RNA_pol_sigma-70_dom"/>
</dbReference>
<reference evidence="9" key="1">
    <citation type="journal article" date="2019" name="Int. J. Syst. Evol. Microbiol.">
        <title>The Global Catalogue of Microorganisms (GCM) 10K type strain sequencing project: providing services to taxonomists for standard genome sequencing and annotation.</title>
        <authorList>
            <consortium name="The Broad Institute Genomics Platform"/>
            <consortium name="The Broad Institute Genome Sequencing Center for Infectious Disease"/>
            <person name="Wu L."/>
            <person name="Ma J."/>
        </authorList>
    </citation>
    <scope>NUCLEOTIDE SEQUENCE [LARGE SCALE GENOMIC DNA]</scope>
    <source>
        <strain evidence="9">IBRC-M 10813</strain>
    </source>
</reference>
<dbReference type="InterPro" id="IPR007627">
    <property type="entry name" value="RNA_pol_sigma70_r2"/>
</dbReference>
<dbReference type="InterPro" id="IPR013325">
    <property type="entry name" value="RNA_pol_sigma_r2"/>
</dbReference>
<dbReference type="Gene3D" id="1.10.10.10">
    <property type="entry name" value="Winged helix-like DNA-binding domain superfamily/Winged helix DNA-binding domain"/>
    <property type="match status" value="1"/>
</dbReference>
<evidence type="ECO:0000256" key="1">
    <source>
        <dbReference type="ARBA" id="ARBA00010641"/>
    </source>
</evidence>
<keyword evidence="3" id="KW-0731">Sigma factor</keyword>
<evidence type="ECO:0000256" key="5">
    <source>
        <dbReference type="ARBA" id="ARBA00023163"/>
    </source>
</evidence>